<keyword evidence="3" id="KW-1185">Reference proteome</keyword>
<dbReference type="InterPro" id="IPR052929">
    <property type="entry name" value="RNase_H-like_EbsB-rel"/>
</dbReference>
<evidence type="ECO:0008006" key="4">
    <source>
        <dbReference type="Google" id="ProtNLM"/>
    </source>
</evidence>
<feature type="region of interest" description="Disordered" evidence="1">
    <location>
        <begin position="1"/>
        <end position="38"/>
    </location>
</feature>
<dbReference type="OrthoDB" id="997827at2759"/>
<evidence type="ECO:0000313" key="3">
    <source>
        <dbReference type="Proteomes" id="UP000593573"/>
    </source>
</evidence>
<evidence type="ECO:0000256" key="1">
    <source>
        <dbReference type="SAM" id="MobiDB-lite"/>
    </source>
</evidence>
<evidence type="ECO:0000313" key="2">
    <source>
        <dbReference type="EMBL" id="MBA0642734.1"/>
    </source>
</evidence>
<sequence length="291" mass="33508">MDYDAEDCVIERGDRKKRPRRKGDKSMEGEEMGSLVEGVPKDERRMATFRDVLVDNQLMDMGCSGTCDPSFFALFSDHCPLLIQTNTILNKLSRRKACFEEWWVKEDSFEEKREEPLGEFSVRSAYKLLHEETNLDSWEWLTWVFNSSTGLQCRIFYYSLWAIWTDRNKGLHEGKRSMGYGIEAWVIRYIKEMDECKIKKLTKESVNMEWCPLNESDIKMNFDAAFDVPQAKSISAVVARNASREILVPKTIALGEVASPFTVEAHACLQAVLLGKQMGYALVIIEGDMHQ</sequence>
<gene>
    <name evidence="2" type="ORF">Goklo_027077</name>
</gene>
<dbReference type="Proteomes" id="UP000593573">
    <property type="component" value="Unassembled WGS sequence"/>
</dbReference>
<dbReference type="PANTHER" id="PTHR47074:SF61">
    <property type="entry name" value="RNASE H TYPE-1 DOMAIN-CONTAINING PROTEIN"/>
    <property type="match status" value="1"/>
</dbReference>
<organism evidence="2 3">
    <name type="scientific">Gossypium klotzschianum</name>
    <dbReference type="NCBI Taxonomy" id="34286"/>
    <lineage>
        <taxon>Eukaryota</taxon>
        <taxon>Viridiplantae</taxon>
        <taxon>Streptophyta</taxon>
        <taxon>Embryophyta</taxon>
        <taxon>Tracheophyta</taxon>
        <taxon>Spermatophyta</taxon>
        <taxon>Magnoliopsida</taxon>
        <taxon>eudicotyledons</taxon>
        <taxon>Gunneridae</taxon>
        <taxon>Pentapetalae</taxon>
        <taxon>rosids</taxon>
        <taxon>malvids</taxon>
        <taxon>Malvales</taxon>
        <taxon>Malvaceae</taxon>
        <taxon>Malvoideae</taxon>
        <taxon>Gossypium</taxon>
    </lineage>
</organism>
<comment type="caution">
    <text evidence="2">The sequence shown here is derived from an EMBL/GenBank/DDBJ whole genome shotgun (WGS) entry which is preliminary data.</text>
</comment>
<proteinExistence type="predicted"/>
<name>A0A7J8TXF0_9ROSI</name>
<dbReference type="PANTHER" id="PTHR47074">
    <property type="entry name" value="BNAC02G40300D PROTEIN"/>
    <property type="match status" value="1"/>
</dbReference>
<dbReference type="AlphaFoldDB" id="A0A7J8TXF0"/>
<dbReference type="EMBL" id="JABFAB010000002">
    <property type="protein sequence ID" value="MBA0642734.1"/>
    <property type="molecule type" value="Genomic_DNA"/>
</dbReference>
<protein>
    <recommendedName>
        <fullName evidence="4">RNase H type-1 domain-containing protein</fullName>
    </recommendedName>
</protein>
<accession>A0A7J8TXF0</accession>
<reference evidence="2 3" key="1">
    <citation type="journal article" date="2019" name="Genome Biol. Evol.">
        <title>Insights into the evolution of the New World diploid cottons (Gossypium, subgenus Houzingenia) based on genome sequencing.</title>
        <authorList>
            <person name="Grover C.E."/>
            <person name="Arick M.A. 2nd"/>
            <person name="Thrash A."/>
            <person name="Conover J.L."/>
            <person name="Sanders W.S."/>
            <person name="Peterson D.G."/>
            <person name="Frelichowski J.E."/>
            <person name="Scheffler J.A."/>
            <person name="Scheffler B.E."/>
            <person name="Wendel J.F."/>
        </authorList>
    </citation>
    <scope>NUCLEOTIDE SEQUENCE [LARGE SCALE GENOMIC DNA]</scope>
    <source>
        <strain evidence="2">57</strain>
        <tissue evidence="2">Leaf</tissue>
    </source>
</reference>